<gene>
    <name evidence="1" type="ORF">SAMN05216559_2623</name>
</gene>
<dbReference type="InterPro" id="IPR055927">
    <property type="entry name" value="DUF7504"/>
</dbReference>
<dbReference type="InterPro" id="IPR027417">
    <property type="entry name" value="P-loop_NTPase"/>
</dbReference>
<sequence>MSSGYAVGNVLPSGMLSELRSGTSLLVQGPSMIGKRQLAIRLLAAGHREDDGILCVTTSDNAEKLLSELEAEIPSLDRDRVGIVDCSGRDSQRTIEEIAMERVSSPGDLTGISIGTAKLLQAFSKRDVSGIRHGLVSVSTLIQYLDIGTVFKFLHIYTSRIADTNGLGVFTLDDSAHDRQSVNTLTSEFDCVLEMRERDDGDREVRMKGLPDVPRGWHAYE</sequence>
<proteinExistence type="predicted"/>
<organism evidence="1 2">
    <name type="scientific">Halomicrobium zhouii</name>
    <dbReference type="NCBI Taxonomy" id="767519"/>
    <lineage>
        <taxon>Archaea</taxon>
        <taxon>Methanobacteriati</taxon>
        <taxon>Methanobacteriota</taxon>
        <taxon>Stenosarchaea group</taxon>
        <taxon>Halobacteria</taxon>
        <taxon>Halobacteriales</taxon>
        <taxon>Haloarculaceae</taxon>
        <taxon>Halomicrobium</taxon>
    </lineage>
</organism>
<reference evidence="1 2" key="1">
    <citation type="submission" date="2016-10" db="EMBL/GenBank/DDBJ databases">
        <authorList>
            <person name="de Groot N.N."/>
        </authorList>
    </citation>
    <scope>NUCLEOTIDE SEQUENCE [LARGE SCALE GENOMIC DNA]</scope>
    <source>
        <strain evidence="1 2">CGMCC 1.10457</strain>
    </source>
</reference>
<accession>A0A1I6LFN3</accession>
<protein>
    <submittedName>
        <fullName evidence="1">RecA-superfamily ATPase, KaiC/GvpD/RAD55 family</fullName>
    </submittedName>
</protein>
<evidence type="ECO:0000313" key="1">
    <source>
        <dbReference type="EMBL" id="SFS02295.1"/>
    </source>
</evidence>
<dbReference type="Pfam" id="PF24336">
    <property type="entry name" value="DUF7504"/>
    <property type="match status" value="1"/>
</dbReference>
<dbReference type="AlphaFoldDB" id="A0A1I6LFN3"/>
<dbReference type="Gene3D" id="3.40.50.300">
    <property type="entry name" value="P-loop containing nucleotide triphosphate hydrolases"/>
    <property type="match status" value="1"/>
</dbReference>
<keyword evidence="2" id="KW-1185">Reference proteome</keyword>
<dbReference type="RefSeq" id="WP_177227469.1">
    <property type="nucleotide sequence ID" value="NZ_FOZK01000002.1"/>
</dbReference>
<name>A0A1I6LFN3_9EURY</name>
<evidence type="ECO:0000313" key="2">
    <source>
        <dbReference type="Proteomes" id="UP000199062"/>
    </source>
</evidence>
<dbReference type="STRING" id="767519.SAMN05216559_2623"/>
<dbReference type="EMBL" id="FOZK01000002">
    <property type="protein sequence ID" value="SFS02295.1"/>
    <property type="molecule type" value="Genomic_DNA"/>
</dbReference>
<dbReference type="Proteomes" id="UP000199062">
    <property type="component" value="Unassembled WGS sequence"/>
</dbReference>